<dbReference type="HOGENOM" id="CLU_1115461_0_0_1"/>
<dbReference type="OrthoDB" id="2016523at2759"/>
<dbReference type="RefSeq" id="XP_016285562.1">
    <property type="nucleotide sequence ID" value="XM_016430076.2"/>
</dbReference>
<dbReference type="Pfam" id="PF04666">
    <property type="entry name" value="MGAT4_cons"/>
    <property type="match status" value="1"/>
</dbReference>
<dbReference type="STRING" id="13616.ENSMODP00000039322"/>
<dbReference type="PANTHER" id="PTHR12062:SF11">
    <property type="entry name" value="ALPHA-1,3-MANNOSYL-GLYCOPROTEIN 4-BETA-N-ACETYLGLUCOSAMINYLTRANSFERASE-LIKE PROTEIN MGAT4E"/>
    <property type="match status" value="1"/>
</dbReference>
<dbReference type="InterPro" id="IPR006759">
    <property type="entry name" value="Glyco_transf_54"/>
</dbReference>
<dbReference type="InParanoid" id="K7E0M1"/>
<evidence type="ECO:0000256" key="1">
    <source>
        <dbReference type="SAM" id="SignalP"/>
    </source>
</evidence>
<protein>
    <submittedName>
        <fullName evidence="3">Alpha-1,3-mannosyl-glycoprotein 4-beta-N-acetylglucosaminyltransferase C-like</fullName>
    </submittedName>
</protein>
<name>K7E0M1_MONDO</name>
<dbReference type="Ensembl" id="ENSMODT00000042432.2">
    <property type="protein sequence ID" value="ENSMODP00000039322.2"/>
    <property type="gene ID" value="ENSMODG00000029571.2"/>
</dbReference>
<dbReference type="Bgee" id="ENSMODG00000029571">
    <property type="expression patterns" value="Expressed in spermatid and 8 other cell types or tissues"/>
</dbReference>
<dbReference type="InterPro" id="IPR057279">
    <property type="entry name" value="MGAT4"/>
</dbReference>
<keyword evidence="1" id="KW-0732">Signal</keyword>
<reference evidence="3 4" key="1">
    <citation type="journal article" date="2007" name="Nature">
        <title>Genome of the marsupial Monodelphis domestica reveals innovation in non-coding sequences.</title>
        <authorList>
            <person name="Mikkelsen T.S."/>
            <person name="Wakefield M.J."/>
            <person name="Aken B."/>
            <person name="Amemiya C.T."/>
            <person name="Chang J.L."/>
            <person name="Duke S."/>
            <person name="Garber M."/>
            <person name="Gentles A.J."/>
            <person name="Goodstadt L."/>
            <person name="Heger A."/>
            <person name="Jurka J."/>
            <person name="Kamal M."/>
            <person name="Mauceli E."/>
            <person name="Searle S.M."/>
            <person name="Sharpe T."/>
            <person name="Baker M.L."/>
            <person name="Batzer M.A."/>
            <person name="Benos P.V."/>
            <person name="Belov K."/>
            <person name="Clamp M."/>
            <person name="Cook A."/>
            <person name="Cuff J."/>
            <person name="Das R."/>
            <person name="Davidow L."/>
            <person name="Deakin J.E."/>
            <person name="Fazzari M.J."/>
            <person name="Glass J.L."/>
            <person name="Grabherr M."/>
            <person name="Greally J.M."/>
            <person name="Gu W."/>
            <person name="Hore T.A."/>
            <person name="Huttley G.A."/>
            <person name="Kleber M."/>
            <person name="Jirtle R.L."/>
            <person name="Koina E."/>
            <person name="Lee J.T."/>
            <person name="Mahony S."/>
            <person name="Marra M.A."/>
            <person name="Miller R.D."/>
            <person name="Nicholls R.D."/>
            <person name="Oda M."/>
            <person name="Papenfuss A.T."/>
            <person name="Parra Z.E."/>
            <person name="Pollock D.D."/>
            <person name="Ray D.A."/>
            <person name="Schein J.E."/>
            <person name="Speed T.P."/>
            <person name="Thompson K."/>
            <person name="VandeBerg J.L."/>
            <person name="Wade C.M."/>
            <person name="Walker J.A."/>
            <person name="Waters P.D."/>
            <person name="Webber C."/>
            <person name="Weidman J.R."/>
            <person name="Xie X."/>
            <person name="Zody M.C."/>
            <person name="Baldwin J."/>
            <person name="Abdouelleil A."/>
            <person name="Abdulkadir J."/>
            <person name="Abebe A."/>
            <person name="Abera B."/>
            <person name="Abreu J."/>
            <person name="Acer S.C."/>
            <person name="Aftuck L."/>
            <person name="Alexander A."/>
            <person name="An P."/>
            <person name="Anderson E."/>
            <person name="Anderson S."/>
            <person name="Arachi H."/>
            <person name="Azer M."/>
            <person name="Bachantsang P."/>
            <person name="Barry A."/>
            <person name="Bayul T."/>
            <person name="Berlin A."/>
            <person name="Bessette D."/>
            <person name="Bloom T."/>
            <person name="Bloom T."/>
            <person name="Boguslavskiy L."/>
            <person name="Bonnet C."/>
            <person name="Boukhgalter B."/>
            <person name="Bourzgui I."/>
            <person name="Brown A."/>
            <person name="Cahill P."/>
            <person name="Channer S."/>
            <person name="Cheshatsang Y."/>
            <person name="Chuda L."/>
            <person name="Citroen M."/>
            <person name="Collymore A."/>
            <person name="Cooke P."/>
            <person name="Costello M."/>
            <person name="D'Aco K."/>
            <person name="Daza R."/>
            <person name="De Haan G."/>
            <person name="DeGray S."/>
            <person name="DeMaso C."/>
            <person name="Dhargay N."/>
            <person name="Dooley K."/>
            <person name="Dooley E."/>
            <person name="Doricent M."/>
            <person name="Dorje P."/>
            <person name="Dorjee K."/>
            <person name="Dupes A."/>
            <person name="Elong R."/>
            <person name="Falk J."/>
            <person name="Farina A."/>
            <person name="Faro S."/>
            <person name="Ferguson D."/>
            <person name="Fisher S."/>
            <person name="Foley C.D."/>
            <person name="Franke A."/>
            <person name="Friedrich D."/>
            <person name="Gadbois L."/>
            <person name="Gearin G."/>
            <person name="Gearin C.R."/>
            <person name="Giannoukos G."/>
            <person name="Goode T."/>
            <person name="Graham J."/>
            <person name="Grandbois E."/>
            <person name="Grewal S."/>
            <person name="Gyaltsen K."/>
            <person name="Hafez N."/>
            <person name="Hagos B."/>
            <person name="Hall J."/>
            <person name="Henson C."/>
            <person name="Hollinger A."/>
            <person name="Honan T."/>
            <person name="Huard M.D."/>
            <person name="Hughes L."/>
            <person name="Hurhula B."/>
            <person name="Husby M.E."/>
            <person name="Kamat A."/>
            <person name="Kanga B."/>
            <person name="Kashin S."/>
            <person name="Khazanovich D."/>
            <person name="Kisner P."/>
            <person name="Lance K."/>
            <person name="Lara M."/>
            <person name="Lee W."/>
            <person name="Lennon N."/>
            <person name="Letendre F."/>
            <person name="LeVine R."/>
            <person name="Lipovsky A."/>
            <person name="Liu X."/>
            <person name="Liu J."/>
            <person name="Liu S."/>
            <person name="Lokyitsang T."/>
            <person name="Lokyitsang Y."/>
            <person name="Lubonja R."/>
            <person name="Lui A."/>
            <person name="MacDonald P."/>
            <person name="Magnisalis V."/>
            <person name="Maru K."/>
            <person name="Matthews C."/>
            <person name="McCusker W."/>
            <person name="McDonough S."/>
            <person name="Mehta T."/>
            <person name="Meldrim J."/>
            <person name="Meneus L."/>
            <person name="Mihai O."/>
            <person name="Mihalev A."/>
            <person name="Mihova T."/>
            <person name="Mittelman R."/>
            <person name="Mlenga V."/>
            <person name="Montmayeur A."/>
            <person name="Mulrain L."/>
            <person name="Navidi A."/>
            <person name="Naylor J."/>
            <person name="Negash T."/>
            <person name="Nguyen T."/>
            <person name="Nguyen N."/>
            <person name="Nicol R."/>
            <person name="Norbu C."/>
            <person name="Norbu N."/>
            <person name="Novod N."/>
            <person name="O'Neill B."/>
            <person name="Osman S."/>
            <person name="Markiewicz E."/>
            <person name="Oyono O.L."/>
            <person name="Patti C."/>
            <person name="Phunkhang P."/>
            <person name="Pierre F."/>
            <person name="Priest M."/>
            <person name="Raghuraman S."/>
            <person name="Rege F."/>
            <person name="Reyes R."/>
            <person name="Rise C."/>
            <person name="Rogov P."/>
            <person name="Ross K."/>
            <person name="Ryan E."/>
            <person name="Settipalli S."/>
            <person name="Shea T."/>
            <person name="Sherpa N."/>
            <person name="Shi L."/>
            <person name="Shih D."/>
            <person name="Sparrow T."/>
            <person name="Spaulding J."/>
            <person name="Stalker J."/>
            <person name="Stange-Thomann N."/>
            <person name="Stavropoulos S."/>
            <person name="Stone C."/>
            <person name="Strader C."/>
            <person name="Tesfaye S."/>
            <person name="Thomson T."/>
            <person name="Thoulutsang Y."/>
            <person name="Thoulutsang D."/>
            <person name="Topham K."/>
            <person name="Topping I."/>
            <person name="Tsamla T."/>
            <person name="Vassiliev H."/>
            <person name="Vo A."/>
            <person name="Wangchuk T."/>
            <person name="Wangdi T."/>
            <person name="Weiand M."/>
            <person name="Wilkinson J."/>
            <person name="Wilson A."/>
            <person name="Yadav S."/>
            <person name="Young G."/>
            <person name="Yu Q."/>
            <person name="Zembek L."/>
            <person name="Zhong D."/>
            <person name="Zimmer A."/>
            <person name="Zwirko Z."/>
            <person name="Jaffe D.B."/>
            <person name="Alvarez P."/>
            <person name="Brockman W."/>
            <person name="Butler J."/>
            <person name="Chin C."/>
            <person name="Gnerre S."/>
            <person name="MacCallum I."/>
            <person name="Graves J.A."/>
            <person name="Ponting C.P."/>
            <person name="Breen M."/>
            <person name="Samollow P.B."/>
            <person name="Lander E.S."/>
            <person name="Lindblad-Toh K."/>
        </authorList>
    </citation>
    <scope>NUCLEOTIDE SEQUENCE [LARGE SCALE GENOMIC DNA]</scope>
</reference>
<organism evidence="3 4">
    <name type="scientific">Monodelphis domestica</name>
    <name type="common">Gray short-tailed opossum</name>
    <dbReference type="NCBI Taxonomy" id="13616"/>
    <lineage>
        <taxon>Eukaryota</taxon>
        <taxon>Metazoa</taxon>
        <taxon>Chordata</taxon>
        <taxon>Craniata</taxon>
        <taxon>Vertebrata</taxon>
        <taxon>Euteleostomi</taxon>
        <taxon>Mammalia</taxon>
        <taxon>Metatheria</taxon>
        <taxon>Didelphimorphia</taxon>
        <taxon>Didelphidae</taxon>
        <taxon>Monodelphis</taxon>
    </lineage>
</organism>
<dbReference type="GO" id="GO:0008375">
    <property type="term" value="F:acetylglucosaminyltransferase activity"/>
    <property type="evidence" value="ECO:0000318"/>
    <property type="project" value="GO_Central"/>
</dbReference>
<evidence type="ECO:0000313" key="4">
    <source>
        <dbReference type="Proteomes" id="UP000002280"/>
    </source>
</evidence>
<feature type="chain" id="PRO_5023912702" evidence="1">
    <location>
        <begin position="28"/>
        <end position="476"/>
    </location>
</feature>
<dbReference type="AlphaFoldDB" id="K7E0M1"/>
<accession>K7E0M1</accession>
<keyword evidence="4" id="KW-1185">Reference proteome</keyword>
<reference evidence="3" key="3">
    <citation type="submission" date="2025-09" db="UniProtKB">
        <authorList>
            <consortium name="Ensembl"/>
        </authorList>
    </citation>
    <scope>IDENTIFICATION</scope>
</reference>
<evidence type="ECO:0000313" key="3">
    <source>
        <dbReference type="Ensembl" id="ENSMODP00000039322.2"/>
    </source>
</evidence>
<gene>
    <name evidence="3" type="primary">LOC103102801</name>
</gene>
<dbReference type="RefSeq" id="XP_016285563.1">
    <property type="nucleotide sequence ID" value="XM_016430077.2"/>
</dbReference>
<evidence type="ECO:0000259" key="2">
    <source>
        <dbReference type="Pfam" id="PF04666"/>
    </source>
</evidence>
<dbReference type="KEGG" id="mdo:103102801"/>
<sequence length="476" mass="54869">MHYSTQCSALAFLAFIFLGCFFSLGTTTETDENQILLLSNSTKRVPLITDSTRYCLHSAFTPQEEKKLLTWMIAQEQITSVSKSHLKPFKEIQNPFKLSNASYQKAGILLIKNKLLNMGLFMRHSQGNYLMRILKSLFQASSSDKQKSILVLVCLTILDTDIVKIFSPQILKGQLLVIHFFSTVYPPVTALKPSFSEAYPSMVQLNQNVTHVLFMNFADNFSVYFLMMEDNVHCLPTSITCIWRKVVTWEKDDWVLMEFSIWGFAGKFLDSSDFPWLVQFFFLSREASPEVFLYHFQKLLAQNNSIQFSPFFFHQMSFFSKDRSNRLEYKTVTMEIPNNPPAIVYSGLQILNNVSLQKAYIPREKGVFWALEPKVGYHPNEVLAKAATITQVLTGRDQENNEKLKDKKVELYYGAREKLKFCTHHLLGSLVNGKLDYKIWNKKTGNNMSCLNLVESTSQHCRVKTKCINIWSNPEQ</sequence>
<dbReference type="RefSeq" id="XP_056671717.1">
    <property type="nucleotide sequence ID" value="XM_056815739.1"/>
</dbReference>
<dbReference type="RefSeq" id="XP_016285565.1">
    <property type="nucleotide sequence ID" value="XM_016430079.2"/>
</dbReference>
<dbReference type="PANTHER" id="PTHR12062">
    <property type="entry name" value="N-ACETYLGLUCOSAMINYLTRANSFERASE VI"/>
    <property type="match status" value="1"/>
</dbReference>
<dbReference type="GeneID" id="103102801"/>
<reference evidence="3" key="2">
    <citation type="submission" date="2025-08" db="UniProtKB">
        <authorList>
            <consortium name="Ensembl"/>
        </authorList>
    </citation>
    <scope>IDENTIFICATION</scope>
</reference>
<feature type="domain" description="MGAT4 conserved region" evidence="2">
    <location>
        <begin position="87"/>
        <end position="321"/>
    </location>
</feature>
<dbReference type="GeneTree" id="ENSGT00940000163962"/>
<feature type="signal peptide" evidence="1">
    <location>
        <begin position="1"/>
        <end position="27"/>
    </location>
</feature>
<dbReference type="Proteomes" id="UP000002280">
    <property type="component" value="Chromosome 2"/>
</dbReference>
<proteinExistence type="predicted"/>
<dbReference type="GO" id="GO:0006487">
    <property type="term" value="P:protein N-linked glycosylation"/>
    <property type="evidence" value="ECO:0000318"/>
    <property type="project" value="GO_Central"/>
</dbReference>